<evidence type="ECO:0000313" key="1">
    <source>
        <dbReference type="EMBL" id="VDL85430.1"/>
    </source>
</evidence>
<sequence length="214" mass="24508">MLQRRLVEVKNEIGHLSNLFSREEMFQQEQFVLGADARLNMPRLRCLLEMVMSDRSCGSEVSCYICPQHPDPSDCKKTSECIKRFEIWLSIAERKQLQPTAVDAQLQNGLGTMFDKCIKHHSSLPLKTSKISDKVRDDLLMFVENHLEHSCTDEESPKWSVNVVLGNCYTKKSLEVITELKLSGRPLQFDLDMLGKLRQQLASAVVAIERISRL</sequence>
<dbReference type="EMBL" id="UYSL01026453">
    <property type="protein sequence ID" value="VDL85430.1"/>
    <property type="molecule type" value="Genomic_DNA"/>
</dbReference>
<gene>
    <name evidence="1" type="ORF">NBR_LOCUS21511</name>
</gene>
<reference evidence="3" key="1">
    <citation type="submission" date="2017-02" db="UniProtKB">
        <authorList>
            <consortium name="WormBaseParasite"/>
        </authorList>
    </citation>
    <scope>IDENTIFICATION</scope>
</reference>
<proteinExistence type="predicted"/>
<reference evidence="1 2" key="2">
    <citation type="submission" date="2018-11" db="EMBL/GenBank/DDBJ databases">
        <authorList>
            <consortium name="Pathogen Informatics"/>
        </authorList>
    </citation>
    <scope>NUCLEOTIDE SEQUENCE [LARGE SCALE GENOMIC DNA]</scope>
</reference>
<dbReference type="AlphaFoldDB" id="A0A0N4YW88"/>
<name>A0A0N4YW88_NIPBR</name>
<evidence type="ECO:0000313" key="2">
    <source>
        <dbReference type="Proteomes" id="UP000271162"/>
    </source>
</evidence>
<evidence type="ECO:0000313" key="3">
    <source>
        <dbReference type="WBParaSite" id="NBR_0002151001-mRNA-1"/>
    </source>
</evidence>
<dbReference type="Proteomes" id="UP000271162">
    <property type="component" value="Unassembled WGS sequence"/>
</dbReference>
<organism evidence="3">
    <name type="scientific">Nippostrongylus brasiliensis</name>
    <name type="common">Rat hookworm</name>
    <dbReference type="NCBI Taxonomy" id="27835"/>
    <lineage>
        <taxon>Eukaryota</taxon>
        <taxon>Metazoa</taxon>
        <taxon>Ecdysozoa</taxon>
        <taxon>Nematoda</taxon>
        <taxon>Chromadorea</taxon>
        <taxon>Rhabditida</taxon>
        <taxon>Rhabditina</taxon>
        <taxon>Rhabditomorpha</taxon>
        <taxon>Strongyloidea</taxon>
        <taxon>Heligmosomidae</taxon>
        <taxon>Nippostrongylus</taxon>
    </lineage>
</organism>
<accession>A0A0N4YW88</accession>
<dbReference type="WBParaSite" id="NBR_0002151001-mRNA-1">
    <property type="protein sequence ID" value="NBR_0002151001-mRNA-1"/>
    <property type="gene ID" value="NBR_0002151001"/>
</dbReference>
<keyword evidence="2" id="KW-1185">Reference proteome</keyword>
<protein>
    <submittedName>
        <fullName evidence="3">COMM domain-containing protein</fullName>
    </submittedName>
</protein>